<evidence type="ECO:0000256" key="1">
    <source>
        <dbReference type="ARBA" id="ARBA00022448"/>
    </source>
</evidence>
<dbReference type="PANTHER" id="PTHR42953">
    <property type="entry name" value="HIGH-AFFINITY ZINC UPTAKE SYSTEM PROTEIN ZNUA-RELATED"/>
    <property type="match status" value="1"/>
</dbReference>
<evidence type="ECO:0000256" key="5">
    <source>
        <dbReference type="SAM" id="MobiDB-lite"/>
    </source>
</evidence>
<proteinExistence type="inferred from homology"/>
<comment type="similarity">
    <text evidence="3">Belongs to the bacterial solute-binding protein 9 family.</text>
</comment>
<reference evidence="7 8" key="1">
    <citation type="submission" date="2016-10" db="EMBL/GenBank/DDBJ databases">
        <authorList>
            <person name="de Groot N.N."/>
        </authorList>
    </citation>
    <scope>NUCLEOTIDE SEQUENCE [LARGE SCALE GENOMIC DNA]</scope>
    <source>
        <strain evidence="7 8">CGMCC 1.6762</strain>
    </source>
</reference>
<dbReference type="PRINTS" id="PR00691">
    <property type="entry name" value="ADHESINB"/>
</dbReference>
<dbReference type="SUPFAM" id="SSF53807">
    <property type="entry name" value="Helical backbone' metal receptor"/>
    <property type="match status" value="1"/>
</dbReference>
<dbReference type="InterPro" id="IPR050492">
    <property type="entry name" value="Bact_metal-bind_prot9"/>
</dbReference>
<feature type="signal peptide" evidence="6">
    <location>
        <begin position="1"/>
        <end position="16"/>
    </location>
</feature>
<dbReference type="GO" id="GO:0030001">
    <property type="term" value="P:metal ion transport"/>
    <property type="evidence" value="ECO:0007669"/>
    <property type="project" value="InterPro"/>
</dbReference>
<feature type="coiled-coil region" evidence="4">
    <location>
        <begin position="184"/>
        <end position="211"/>
    </location>
</feature>
<gene>
    <name evidence="7" type="ORF">SAMN04488126_11458</name>
</gene>
<sequence length="326" mass="35854">MKRLILILAASLLVLAGCGSENRPGKGQEGEDTMENTVNVKTTVYPLAYFTERIGGDSVSVSSIYPPGADSHTFDPTQKDMISLAKSDLFIYTGLGLEGFVNKAEKTLAGEDVRLVAAAAHISDDQLLHGHGHEEDHGSDEEGTGHEGHDHTGVDPHVWLSPVLADRMALSVKEALSKELPEKEDEFEQRYKELSAELKDLDGEFRDMAESAKSKTFFVSHAAFGYIAKEYGLEQVSIAGLNPQSEPSQKELARIVDHAREKQVSTIFFEQNITSKLTQVIVNELGAKSDVLHNLSVLSQEDIEKGEDYFSLMERNIERLANALNP</sequence>
<feature type="compositionally biased region" description="Basic and acidic residues" evidence="5">
    <location>
        <begin position="143"/>
        <end position="154"/>
    </location>
</feature>
<organism evidence="7 8">
    <name type="scientific">Bhargavaea beijingensis</name>
    <dbReference type="NCBI Taxonomy" id="426756"/>
    <lineage>
        <taxon>Bacteria</taxon>
        <taxon>Bacillati</taxon>
        <taxon>Bacillota</taxon>
        <taxon>Bacilli</taxon>
        <taxon>Bacillales</taxon>
        <taxon>Caryophanaceae</taxon>
        <taxon>Bhargavaea</taxon>
    </lineage>
</organism>
<keyword evidence="2 6" id="KW-0732">Signal</keyword>
<dbReference type="Proteomes" id="UP000198823">
    <property type="component" value="Unassembled WGS sequence"/>
</dbReference>
<dbReference type="AlphaFoldDB" id="A0A1G7EPC9"/>
<evidence type="ECO:0000256" key="4">
    <source>
        <dbReference type="SAM" id="Coils"/>
    </source>
</evidence>
<keyword evidence="4" id="KW-0175">Coiled coil</keyword>
<dbReference type="InterPro" id="IPR006127">
    <property type="entry name" value="ZnuA-like"/>
</dbReference>
<dbReference type="GO" id="GO:0007155">
    <property type="term" value="P:cell adhesion"/>
    <property type="evidence" value="ECO:0007669"/>
    <property type="project" value="InterPro"/>
</dbReference>
<dbReference type="InterPro" id="IPR006128">
    <property type="entry name" value="Lipoprotein_PsaA-like"/>
</dbReference>
<dbReference type="InterPro" id="IPR006129">
    <property type="entry name" value="AdhesinB"/>
</dbReference>
<keyword evidence="1 3" id="KW-0813">Transport</keyword>
<evidence type="ECO:0000313" key="7">
    <source>
        <dbReference type="EMBL" id="SDE65573.1"/>
    </source>
</evidence>
<dbReference type="STRING" id="426756.SAMN04488126_11458"/>
<evidence type="ECO:0000256" key="3">
    <source>
        <dbReference type="RuleBase" id="RU003512"/>
    </source>
</evidence>
<dbReference type="GO" id="GO:0046872">
    <property type="term" value="F:metal ion binding"/>
    <property type="evidence" value="ECO:0007669"/>
    <property type="project" value="InterPro"/>
</dbReference>
<dbReference type="RefSeq" id="WP_092097712.1">
    <property type="nucleotide sequence ID" value="NZ_FNAR01000014.1"/>
</dbReference>
<evidence type="ECO:0000256" key="2">
    <source>
        <dbReference type="ARBA" id="ARBA00022729"/>
    </source>
</evidence>
<name>A0A1G7EPC9_9BACL</name>
<dbReference type="EMBL" id="FNAR01000014">
    <property type="protein sequence ID" value="SDE65573.1"/>
    <property type="molecule type" value="Genomic_DNA"/>
</dbReference>
<feature type="region of interest" description="Disordered" evidence="5">
    <location>
        <begin position="129"/>
        <end position="157"/>
    </location>
</feature>
<dbReference type="Gene3D" id="3.40.50.1980">
    <property type="entry name" value="Nitrogenase molybdenum iron protein domain"/>
    <property type="match status" value="2"/>
</dbReference>
<dbReference type="PROSITE" id="PS51257">
    <property type="entry name" value="PROKAR_LIPOPROTEIN"/>
    <property type="match status" value="1"/>
</dbReference>
<feature type="chain" id="PRO_5039296476" evidence="6">
    <location>
        <begin position="17"/>
        <end position="326"/>
    </location>
</feature>
<evidence type="ECO:0000256" key="6">
    <source>
        <dbReference type="SAM" id="SignalP"/>
    </source>
</evidence>
<dbReference type="OrthoDB" id="9810636at2"/>
<evidence type="ECO:0000313" key="8">
    <source>
        <dbReference type="Proteomes" id="UP000198823"/>
    </source>
</evidence>
<protein>
    <submittedName>
        <fullName evidence="7">Zinc transport system substrate-binding protein</fullName>
    </submittedName>
</protein>
<dbReference type="Pfam" id="PF01297">
    <property type="entry name" value="ZnuA"/>
    <property type="match status" value="1"/>
</dbReference>
<dbReference type="PRINTS" id="PR00690">
    <property type="entry name" value="ADHESNFAMILY"/>
</dbReference>
<accession>A0A1G7EPC9</accession>
<dbReference type="PANTHER" id="PTHR42953:SF8">
    <property type="entry name" value="ZINT DOMAIN-CONTAINING PROTEIN"/>
    <property type="match status" value="1"/>
</dbReference>